<proteinExistence type="predicted"/>
<comment type="caution">
    <text evidence="6">The sequence shown here is derived from an EMBL/GenBank/DDBJ whole genome shotgun (WGS) entry which is preliminary data.</text>
</comment>
<feature type="transmembrane region" description="Helical" evidence="4">
    <location>
        <begin position="375"/>
        <end position="392"/>
    </location>
</feature>
<feature type="domain" description="Major facilitator superfamily (MFS) profile" evidence="5">
    <location>
        <begin position="8"/>
        <end position="399"/>
    </location>
</feature>
<feature type="transmembrane region" description="Helical" evidence="4">
    <location>
        <begin position="308"/>
        <end position="332"/>
    </location>
</feature>
<feature type="transmembrane region" description="Helical" evidence="4">
    <location>
        <begin position="285"/>
        <end position="302"/>
    </location>
</feature>
<name>A0ABT1WC90_9PROT</name>
<evidence type="ECO:0000259" key="5">
    <source>
        <dbReference type="PROSITE" id="PS50850"/>
    </source>
</evidence>
<dbReference type="InterPro" id="IPR011701">
    <property type="entry name" value="MFS"/>
</dbReference>
<protein>
    <submittedName>
        <fullName evidence="6">MFS transporter</fullName>
    </submittedName>
</protein>
<feature type="transmembrane region" description="Helical" evidence="4">
    <location>
        <begin position="141"/>
        <end position="163"/>
    </location>
</feature>
<organism evidence="6 7">
    <name type="scientific">Endosaccharibacter trunci</name>
    <dbReference type="NCBI Taxonomy" id="2812733"/>
    <lineage>
        <taxon>Bacteria</taxon>
        <taxon>Pseudomonadati</taxon>
        <taxon>Pseudomonadota</taxon>
        <taxon>Alphaproteobacteria</taxon>
        <taxon>Acetobacterales</taxon>
        <taxon>Acetobacteraceae</taxon>
        <taxon>Endosaccharibacter</taxon>
    </lineage>
</organism>
<evidence type="ECO:0000313" key="7">
    <source>
        <dbReference type="Proteomes" id="UP001524587"/>
    </source>
</evidence>
<dbReference type="PROSITE" id="PS50850">
    <property type="entry name" value="MFS"/>
    <property type="match status" value="1"/>
</dbReference>
<feature type="transmembrane region" description="Helical" evidence="4">
    <location>
        <begin position="48"/>
        <end position="68"/>
    </location>
</feature>
<evidence type="ECO:0000256" key="1">
    <source>
        <dbReference type="ARBA" id="ARBA00022692"/>
    </source>
</evidence>
<keyword evidence="2 4" id="KW-1133">Transmembrane helix</keyword>
<dbReference type="RefSeq" id="WP_422865506.1">
    <property type="nucleotide sequence ID" value="NZ_JAMSKV010000020.1"/>
</dbReference>
<keyword evidence="7" id="KW-1185">Reference proteome</keyword>
<dbReference type="InterPro" id="IPR050327">
    <property type="entry name" value="Proton-linked_MCT"/>
</dbReference>
<dbReference type="SUPFAM" id="SSF103473">
    <property type="entry name" value="MFS general substrate transporter"/>
    <property type="match status" value="1"/>
</dbReference>
<keyword evidence="3 4" id="KW-0472">Membrane</keyword>
<gene>
    <name evidence="6" type="ORF">NFI95_16375</name>
</gene>
<dbReference type="Pfam" id="PF07690">
    <property type="entry name" value="MFS_1"/>
    <property type="match status" value="1"/>
</dbReference>
<feature type="transmembrane region" description="Helical" evidence="4">
    <location>
        <begin position="256"/>
        <end position="278"/>
    </location>
</feature>
<accession>A0ABT1WC90</accession>
<dbReference type="EMBL" id="JAMSKV010000020">
    <property type="protein sequence ID" value="MCQ8280020.1"/>
    <property type="molecule type" value="Genomic_DNA"/>
</dbReference>
<feature type="transmembrane region" description="Helical" evidence="4">
    <location>
        <begin position="80"/>
        <end position="98"/>
    </location>
</feature>
<dbReference type="Proteomes" id="UP001524587">
    <property type="component" value="Unassembled WGS sequence"/>
</dbReference>
<evidence type="ECO:0000313" key="6">
    <source>
        <dbReference type="EMBL" id="MCQ8280020.1"/>
    </source>
</evidence>
<feature type="transmembrane region" description="Helical" evidence="4">
    <location>
        <begin position="110"/>
        <end position="129"/>
    </location>
</feature>
<evidence type="ECO:0000256" key="2">
    <source>
        <dbReference type="ARBA" id="ARBA00022989"/>
    </source>
</evidence>
<evidence type="ECO:0000256" key="4">
    <source>
        <dbReference type="SAM" id="Phobius"/>
    </source>
</evidence>
<sequence length="407" mass="41641">MSGPGERRGVATAFGAFLLTLVGPVPSLNATLGLFLRPVSQTLHGSRASVSVLLLMMAIATAMCLPSAGRLTDRFGARRVVLAGAVALPACVAVLSQLGQGAFASAVPRLLLFACLGIASALCGAPLLARLTAGWFFQRRGLVLGLVAGAGNGIGCVIMPALADWAIGSVGWREAYGVLAAAMLLVGLPAAVFLLRDPPSGEAPDLEAGLSRAEAMRTVDFWLILLILGLGAGSLAAIFTHVVPLLLDRGVGPGEALAVAATIALAGSAWQPVMGAVLDRTGEPRWLSACFLLALLGLLLLWNATGPLAPLCGGLLIGVAIGSDYAVVPLLASRLFGLRSFGEISASLFGVNAIVLGLTPVLADLGYGRTGSYRITIWAACACLLACAVLSLRLKPFKGCRTGGRRD</sequence>
<keyword evidence="1 4" id="KW-0812">Transmembrane</keyword>
<dbReference type="InterPro" id="IPR036259">
    <property type="entry name" value="MFS_trans_sf"/>
</dbReference>
<feature type="transmembrane region" description="Helical" evidence="4">
    <location>
        <begin position="221"/>
        <end position="244"/>
    </location>
</feature>
<dbReference type="PANTHER" id="PTHR11360">
    <property type="entry name" value="MONOCARBOXYLATE TRANSPORTER"/>
    <property type="match status" value="1"/>
</dbReference>
<dbReference type="PANTHER" id="PTHR11360:SF284">
    <property type="entry name" value="EG:103B4.3 PROTEIN-RELATED"/>
    <property type="match status" value="1"/>
</dbReference>
<reference evidence="6 7" key="1">
    <citation type="submission" date="2022-06" db="EMBL/GenBank/DDBJ databases">
        <title>Endosaccharibacter gen. nov., sp. nov., endophytic bacteria isolated from sugarcane.</title>
        <authorList>
            <person name="Pitiwittayakul N."/>
            <person name="Yukphan P."/>
            <person name="Charoenyingcharoen P."/>
            <person name="Tanasupawat S."/>
        </authorList>
    </citation>
    <scope>NUCLEOTIDE SEQUENCE [LARGE SCALE GENOMIC DNA]</scope>
    <source>
        <strain evidence="6 7">KSS8</strain>
    </source>
</reference>
<feature type="transmembrane region" description="Helical" evidence="4">
    <location>
        <begin position="344"/>
        <end position="363"/>
    </location>
</feature>
<dbReference type="Gene3D" id="1.20.1250.20">
    <property type="entry name" value="MFS general substrate transporter like domains"/>
    <property type="match status" value="2"/>
</dbReference>
<feature type="transmembrane region" description="Helical" evidence="4">
    <location>
        <begin position="175"/>
        <end position="195"/>
    </location>
</feature>
<evidence type="ECO:0000256" key="3">
    <source>
        <dbReference type="ARBA" id="ARBA00023136"/>
    </source>
</evidence>
<dbReference type="InterPro" id="IPR020846">
    <property type="entry name" value="MFS_dom"/>
</dbReference>